<keyword evidence="1" id="KW-1185">Reference proteome</keyword>
<dbReference type="AlphaFoldDB" id="A0A914I1T8"/>
<protein>
    <submittedName>
        <fullName evidence="2">Uncharacterized protein</fullName>
    </submittedName>
</protein>
<dbReference type="Proteomes" id="UP000887572">
    <property type="component" value="Unplaced"/>
</dbReference>
<organism evidence="1 2">
    <name type="scientific">Globodera rostochiensis</name>
    <name type="common">Golden nematode worm</name>
    <name type="synonym">Heterodera rostochiensis</name>
    <dbReference type="NCBI Taxonomy" id="31243"/>
    <lineage>
        <taxon>Eukaryota</taxon>
        <taxon>Metazoa</taxon>
        <taxon>Ecdysozoa</taxon>
        <taxon>Nematoda</taxon>
        <taxon>Chromadorea</taxon>
        <taxon>Rhabditida</taxon>
        <taxon>Tylenchina</taxon>
        <taxon>Tylenchomorpha</taxon>
        <taxon>Tylenchoidea</taxon>
        <taxon>Heteroderidae</taxon>
        <taxon>Heteroderinae</taxon>
        <taxon>Globodera</taxon>
    </lineage>
</organism>
<dbReference type="WBParaSite" id="Gr19_v10_g6526.t1">
    <property type="protein sequence ID" value="Gr19_v10_g6526.t1"/>
    <property type="gene ID" value="Gr19_v10_g6526"/>
</dbReference>
<evidence type="ECO:0000313" key="2">
    <source>
        <dbReference type="WBParaSite" id="Gr19_v10_g6526.t1"/>
    </source>
</evidence>
<name>A0A914I1T8_GLORO</name>
<evidence type="ECO:0000313" key="1">
    <source>
        <dbReference type="Proteomes" id="UP000887572"/>
    </source>
</evidence>
<sequence length="275" mass="29167">MIPRMFGLVDFEQSFNEKLVGAQSFRAQLGAPSRARPILARTELAGTELARDGVDWDGVGSGWSWLGMELARDGVGSGRSWLGTELARDRVGSGRSWLGTELAGTELAGTELAGTELAGTELAGTELAGTELARDGVGWDGVGWDGVGGTELARFSAMSQKIVLAGTCEAMARSIQSRIKMLPEPARNSATKAFVGALLEHVQSKPNLPQSMGFWVGLPLIESSANYVDQSLAKAVQVVERCGDWPETMPADLNGLIDCLSGLANFISMEHNIGN</sequence>
<accession>A0A914I1T8</accession>
<proteinExistence type="predicted"/>
<reference evidence="2" key="1">
    <citation type="submission" date="2022-11" db="UniProtKB">
        <authorList>
            <consortium name="WormBaseParasite"/>
        </authorList>
    </citation>
    <scope>IDENTIFICATION</scope>
</reference>